<dbReference type="NCBIfam" id="TIGR00876">
    <property type="entry name" value="tal_mycobact"/>
    <property type="match status" value="1"/>
</dbReference>
<keyword evidence="7 11" id="KW-0808">Transferase</keyword>
<dbReference type="GO" id="GO:0004347">
    <property type="term" value="F:glucose-6-phosphate isomerase activity"/>
    <property type="evidence" value="ECO:0007669"/>
    <property type="project" value="UniProtKB-EC"/>
</dbReference>
<evidence type="ECO:0000256" key="3">
    <source>
        <dbReference type="ARBA" id="ARBA00004857"/>
    </source>
</evidence>
<evidence type="ECO:0000313" key="14">
    <source>
        <dbReference type="Proteomes" id="UP000229681"/>
    </source>
</evidence>
<comment type="pathway">
    <text evidence="12">Carbohydrate degradation; glycolysis; D-glyceraldehyde 3-phosphate and glycerone phosphate from D-glucose: step 2/4.</text>
</comment>
<dbReference type="GO" id="GO:0005737">
    <property type="term" value="C:cytoplasm"/>
    <property type="evidence" value="ECO:0007669"/>
    <property type="project" value="UniProtKB-SubCell"/>
</dbReference>
<dbReference type="GO" id="GO:0006096">
    <property type="term" value="P:glycolytic process"/>
    <property type="evidence" value="ECO:0007669"/>
    <property type="project" value="UniProtKB-UniPathway"/>
</dbReference>
<dbReference type="HAMAP" id="MF_00493">
    <property type="entry name" value="Transaldolase_2"/>
    <property type="match status" value="1"/>
</dbReference>
<name>A0A2M8PBN6_9CHLR</name>
<dbReference type="GO" id="GO:0004801">
    <property type="term" value="F:transaldolase activity"/>
    <property type="evidence" value="ECO:0007669"/>
    <property type="project" value="UniProtKB-UniRule"/>
</dbReference>
<evidence type="ECO:0000256" key="6">
    <source>
        <dbReference type="ARBA" id="ARBA00022490"/>
    </source>
</evidence>
<dbReference type="InterPro" id="IPR013785">
    <property type="entry name" value="Aldolase_TIM"/>
</dbReference>
<accession>A0A2M8PBN6</accession>
<dbReference type="PROSITE" id="PS00958">
    <property type="entry name" value="TRANSALDOLASE_2"/>
    <property type="match status" value="1"/>
</dbReference>
<evidence type="ECO:0000256" key="8">
    <source>
        <dbReference type="ARBA" id="ARBA00023126"/>
    </source>
</evidence>
<dbReference type="PRINTS" id="PR00662">
    <property type="entry name" value="G6PISOMERASE"/>
</dbReference>
<comment type="pathway">
    <text evidence="3 11">Carbohydrate degradation; pentose phosphate pathway; D-glyceraldehyde 3-phosphate and beta-D-fructose 6-phosphate from D-ribose 5-phosphate and D-xylulose 5-phosphate (non-oxidative stage): step 2/3.</text>
</comment>
<evidence type="ECO:0000256" key="1">
    <source>
        <dbReference type="ARBA" id="ARBA00003518"/>
    </source>
</evidence>
<dbReference type="Pfam" id="PF00923">
    <property type="entry name" value="TAL_FSA"/>
    <property type="match status" value="1"/>
</dbReference>
<dbReference type="GO" id="GO:0006098">
    <property type="term" value="P:pentose-phosphate shunt"/>
    <property type="evidence" value="ECO:0007669"/>
    <property type="project" value="UniProtKB-UniRule"/>
</dbReference>
<keyword evidence="8 11" id="KW-0570">Pentose shunt</keyword>
<dbReference type="InterPro" id="IPR046348">
    <property type="entry name" value="SIS_dom_sf"/>
</dbReference>
<comment type="caution">
    <text evidence="13">The sequence shown here is derived from an EMBL/GenBank/DDBJ whole genome shotgun (WGS) entry which is preliminary data.</text>
</comment>
<evidence type="ECO:0000256" key="10">
    <source>
        <dbReference type="ARBA" id="ARBA00048810"/>
    </source>
</evidence>
<dbReference type="PROSITE" id="PS01054">
    <property type="entry name" value="TRANSALDOLASE_1"/>
    <property type="match status" value="1"/>
</dbReference>
<dbReference type="InterPro" id="IPR001672">
    <property type="entry name" value="G6P_Isomerase"/>
</dbReference>
<dbReference type="UniPathway" id="UPA00115">
    <property type="reaction ID" value="UER00414"/>
</dbReference>
<dbReference type="Pfam" id="PF00342">
    <property type="entry name" value="PGI"/>
    <property type="match status" value="1"/>
</dbReference>
<dbReference type="Gene3D" id="3.20.20.70">
    <property type="entry name" value="Aldolase class I"/>
    <property type="match status" value="1"/>
</dbReference>
<evidence type="ECO:0000256" key="5">
    <source>
        <dbReference type="ARBA" id="ARBA00013151"/>
    </source>
</evidence>
<comment type="similarity">
    <text evidence="4 11">Belongs to the transaldolase family. Type 2 subfamily.</text>
</comment>
<comment type="catalytic activity">
    <reaction evidence="10 11">
        <text>D-sedoheptulose 7-phosphate + D-glyceraldehyde 3-phosphate = D-erythrose 4-phosphate + beta-D-fructose 6-phosphate</text>
        <dbReference type="Rhea" id="RHEA:17053"/>
        <dbReference type="ChEBI" id="CHEBI:16897"/>
        <dbReference type="ChEBI" id="CHEBI:57483"/>
        <dbReference type="ChEBI" id="CHEBI:57634"/>
        <dbReference type="ChEBI" id="CHEBI:59776"/>
        <dbReference type="EC" id="2.2.1.2"/>
    </reaction>
</comment>
<dbReference type="PANTHER" id="PTHR10683:SF31">
    <property type="entry name" value="TRANSALDOLASE"/>
    <property type="match status" value="1"/>
</dbReference>
<dbReference type="NCBIfam" id="NF002881">
    <property type="entry name" value="PRK03343.1"/>
    <property type="match status" value="1"/>
</dbReference>
<gene>
    <name evidence="11 13" type="primary">tal</name>
    <name evidence="13" type="ORF">CUN49_12960</name>
</gene>
<dbReference type="GO" id="GO:0097367">
    <property type="term" value="F:carbohydrate derivative binding"/>
    <property type="evidence" value="ECO:0007669"/>
    <property type="project" value="InterPro"/>
</dbReference>
<comment type="function">
    <text evidence="1 11">Transaldolase is important for the balance of metabolites in the pentose-phosphate pathway.</text>
</comment>
<dbReference type="EMBL" id="PGTM01000233">
    <property type="protein sequence ID" value="PJF34967.1"/>
    <property type="molecule type" value="Genomic_DNA"/>
</dbReference>
<dbReference type="UniPathway" id="UPA00109">
    <property type="reaction ID" value="UER00181"/>
</dbReference>
<dbReference type="AlphaFoldDB" id="A0A2M8PBN6"/>
<dbReference type="NCBIfam" id="NF007080">
    <property type="entry name" value="PRK09533.1"/>
    <property type="match status" value="1"/>
</dbReference>
<evidence type="ECO:0000256" key="7">
    <source>
        <dbReference type="ARBA" id="ARBA00022679"/>
    </source>
</evidence>
<evidence type="ECO:0000256" key="11">
    <source>
        <dbReference type="HAMAP-Rule" id="MF_00493"/>
    </source>
</evidence>
<dbReference type="GO" id="GO:0006094">
    <property type="term" value="P:gluconeogenesis"/>
    <property type="evidence" value="ECO:0007669"/>
    <property type="project" value="UniProtKB-KW"/>
</dbReference>
<proteinExistence type="inferred from homology"/>
<comment type="catalytic activity">
    <reaction evidence="12">
        <text>alpha-D-glucose 6-phosphate = beta-D-fructose 6-phosphate</text>
        <dbReference type="Rhea" id="RHEA:11816"/>
        <dbReference type="ChEBI" id="CHEBI:57634"/>
        <dbReference type="ChEBI" id="CHEBI:58225"/>
        <dbReference type="EC" id="5.3.1.9"/>
    </reaction>
</comment>
<protein>
    <recommendedName>
        <fullName evidence="5 11">Transaldolase</fullName>
        <ecNumber evidence="5 11">2.2.1.2</ecNumber>
    </recommendedName>
</protein>
<keyword evidence="12" id="KW-0312">Gluconeogenesis</keyword>
<dbReference type="Proteomes" id="UP000229681">
    <property type="component" value="Unassembled WGS sequence"/>
</dbReference>
<keyword evidence="9 11" id="KW-0704">Schiff base</keyword>
<dbReference type="SUPFAM" id="SSF51569">
    <property type="entry name" value="Aldolase"/>
    <property type="match status" value="1"/>
</dbReference>
<dbReference type="SUPFAM" id="SSF53697">
    <property type="entry name" value="SIS domain"/>
    <property type="match status" value="1"/>
</dbReference>
<sequence>MATTKAHALAALGQSIWYDNIRRSLLESGGLRKLIDEGVLGVTSNPTIFERAIAGSTDYDTALQSLVQAGKSVEEIYEALAIEDIRAAADILQPVYEQTNGVDGYVSLEVSPKLAHDTDRTVAEARRLFAAVGRPNVMIKVPATPEGIPAIQTLISEGININVTLIFALEAYHAVMEAYLRGLELLAERGGDLARVASVASFFVSRVDTLVDSELAKLGNTELQGKIAIANAKLAYQAFRQVFSGERWARLQALGARLQRPLWASTSTKNPNYPDTIYVDNLIGADTVNTVPPATLEALQDHATIALTIEQGLDEARAQLAQLAALGIDMAVVTEQLLREGVSAFAKSFEALMDSIELKRERLLSEAQRRYANLGQAWARVRARLDQMDAQDIMQRIHVRDHTVWKPEPTEIVNRLGWLNIATRMNDAALLERLYTLTDEVWADGLQQVVLLGMGGSSLAPQMFAEIYGTSVGNLDVHVLDSTDPDYVRTYIERFAPQRTLYIVSTKSGGTVETLSLFKTFYNLVLAHYEGDAQKAGQHFIAITDPNSAIEQLAQAYQFRATFLNDPEIGGRYSALSYFGLVPATLDGIYVPRLLERAEQMQQLCSPAHDAVYNPAAWLGAILGEMALSGRDKATFILSEAIASFGDWLEQLIAESTGKEGKGILPVVGEPLGAPEQYGADRLFIYLQLEGDTRYDEALAALERAGHPTVRFVLRDKYEIGAQIFLWELATAVAGYVLGINPFDQPNVESAKSAARQIVATYRERGALPEPTPALRDGALTLYGTEVRGARAAEALRAFLSAVPANGYIALQAYLPPSAETDAALMQLRLRLRALTKRAVTVGYGPRFLHSTGQLHKGDSGTGLFVQFTNTPQQDLPIPDEAGKPESSISFGVLKLAQALGDAQALHEGGRRVLRIDLGTDVSGGLRALLEGLEP</sequence>
<feature type="active site" description="Schiff-base intermediate with substrate" evidence="11">
    <location>
        <position position="140"/>
    </location>
</feature>
<organism evidence="13 14">
    <name type="scientific">Candidatus Thermofonsia Clade 1 bacterium</name>
    <dbReference type="NCBI Taxonomy" id="2364210"/>
    <lineage>
        <taxon>Bacteria</taxon>
        <taxon>Bacillati</taxon>
        <taxon>Chloroflexota</taxon>
        <taxon>Candidatus Thermofontia</taxon>
        <taxon>Candidatus Thermofonsia Clade 1</taxon>
    </lineage>
</organism>
<evidence type="ECO:0000256" key="9">
    <source>
        <dbReference type="ARBA" id="ARBA00023270"/>
    </source>
</evidence>
<dbReference type="PROSITE" id="PS51463">
    <property type="entry name" value="P_GLUCOSE_ISOMERASE_3"/>
    <property type="match status" value="1"/>
</dbReference>
<dbReference type="Gene3D" id="3.40.50.10490">
    <property type="entry name" value="Glucose-6-phosphate isomerase like protein, domain 1"/>
    <property type="match status" value="3"/>
</dbReference>
<dbReference type="InterPro" id="IPR018225">
    <property type="entry name" value="Transaldolase_AS"/>
</dbReference>
<reference evidence="13 14" key="1">
    <citation type="submission" date="2017-11" db="EMBL/GenBank/DDBJ databases">
        <title>Evolution of Phototrophy in the Chloroflexi Phylum Driven by Horizontal Gene Transfer.</title>
        <authorList>
            <person name="Ward L.M."/>
            <person name="Hemp J."/>
            <person name="Shih P.M."/>
            <person name="Mcglynn S.E."/>
            <person name="Fischer W."/>
        </authorList>
    </citation>
    <scope>NUCLEOTIDE SEQUENCE [LARGE SCALE GENOMIC DNA]</scope>
    <source>
        <strain evidence="13">JP3_13</strain>
    </source>
</reference>
<dbReference type="CDD" id="cd00955">
    <property type="entry name" value="Transaldolase_like"/>
    <property type="match status" value="1"/>
</dbReference>
<dbReference type="PANTHER" id="PTHR10683">
    <property type="entry name" value="TRANSALDOLASE"/>
    <property type="match status" value="1"/>
</dbReference>
<keyword evidence="12" id="KW-0324">Glycolysis</keyword>
<dbReference type="InterPro" id="IPR004732">
    <property type="entry name" value="Transaldolase_2"/>
</dbReference>
<comment type="similarity">
    <text evidence="12">Belongs to the GPI family.</text>
</comment>
<evidence type="ECO:0000256" key="2">
    <source>
        <dbReference type="ARBA" id="ARBA00004496"/>
    </source>
</evidence>
<dbReference type="EC" id="2.2.1.2" evidence="5 11"/>
<dbReference type="InterPro" id="IPR001585">
    <property type="entry name" value="TAL/FSA"/>
</dbReference>
<comment type="subcellular location">
    <subcellularLocation>
        <location evidence="2 11">Cytoplasm</location>
    </subcellularLocation>
</comment>
<keyword evidence="12" id="KW-0413">Isomerase</keyword>
<evidence type="ECO:0000256" key="4">
    <source>
        <dbReference type="ARBA" id="ARBA00008426"/>
    </source>
</evidence>
<evidence type="ECO:0000256" key="12">
    <source>
        <dbReference type="RuleBase" id="RU000612"/>
    </source>
</evidence>
<keyword evidence="6 11" id="KW-0963">Cytoplasm</keyword>
<evidence type="ECO:0000313" key="13">
    <source>
        <dbReference type="EMBL" id="PJF34967.1"/>
    </source>
</evidence>